<evidence type="ECO:0000313" key="2">
    <source>
        <dbReference type="Proteomes" id="UP000247702"/>
    </source>
</evidence>
<gene>
    <name evidence="1" type="ORF">RclHR1_02550007</name>
</gene>
<name>A0A2Z6R0P2_9GLOM</name>
<organism evidence="1 2">
    <name type="scientific">Rhizophagus clarus</name>
    <dbReference type="NCBI Taxonomy" id="94130"/>
    <lineage>
        <taxon>Eukaryota</taxon>
        <taxon>Fungi</taxon>
        <taxon>Fungi incertae sedis</taxon>
        <taxon>Mucoromycota</taxon>
        <taxon>Glomeromycotina</taxon>
        <taxon>Glomeromycetes</taxon>
        <taxon>Glomerales</taxon>
        <taxon>Glomeraceae</taxon>
        <taxon>Rhizophagus</taxon>
    </lineage>
</organism>
<sequence>MSLPLSPPLHVSPSKAFHRSKISSNFVLRNAISRTYNSQSVTNTSQFDWQDMPLKDRNLSKIAVIVKNNVFNNLKAGSSRSYVKSDFNILVCGGVPGIGKTRCGDELFRNIETDEDSLFTSFKHFEYIYLDFGNSIRLDKQDYSLKNEEIICLRILYEYFIMKNYYLDFIIFRERFLPYIKILNIQNVFESIRNRLSLEDTE</sequence>
<proteinExistence type="predicted"/>
<dbReference type="AlphaFoldDB" id="A0A2Z6R0P2"/>
<dbReference type="Proteomes" id="UP000247702">
    <property type="component" value="Unassembled WGS sequence"/>
</dbReference>
<accession>A0A2Z6R0P2</accession>
<dbReference type="EMBL" id="BEXD01001724">
    <property type="protein sequence ID" value="GBB95495.1"/>
    <property type="molecule type" value="Genomic_DNA"/>
</dbReference>
<protein>
    <submittedName>
        <fullName evidence="1">Uncharacterized protein</fullName>
    </submittedName>
</protein>
<dbReference type="STRING" id="94130.A0A2Z6R0P2"/>
<reference evidence="1 2" key="1">
    <citation type="submission" date="2017-11" db="EMBL/GenBank/DDBJ databases">
        <title>The genome of Rhizophagus clarus HR1 reveals common genetic basis of auxotrophy among arbuscular mycorrhizal fungi.</title>
        <authorList>
            <person name="Kobayashi Y."/>
        </authorList>
    </citation>
    <scope>NUCLEOTIDE SEQUENCE [LARGE SCALE GENOMIC DNA]</scope>
    <source>
        <strain evidence="1 2">HR1</strain>
    </source>
</reference>
<keyword evidence="2" id="KW-1185">Reference proteome</keyword>
<comment type="caution">
    <text evidence="1">The sequence shown here is derived from an EMBL/GenBank/DDBJ whole genome shotgun (WGS) entry which is preliminary data.</text>
</comment>
<evidence type="ECO:0000313" key="1">
    <source>
        <dbReference type="EMBL" id="GBB95495.1"/>
    </source>
</evidence>